<evidence type="ECO:0000313" key="1">
    <source>
        <dbReference type="EMBL" id="PLX62083.1"/>
    </source>
</evidence>
<sequence length="172" mass="19427">MSEKPVDDLNGPAPTDFSLSVVMQRSPATSPWQTYLWEAVGVTAAPWEAAPQAVSLVHQQGEICHYLYSGFRLQLHADECESYYHNLCSPTPRCFVMARENGEGTPVPFLLSLSFDQANACEEVDETVYAVAMPPELYRWCELFVLNHFVPEKRQKRRLTDWRKETGGSAAL</sequence>
<dbReference type="Pfam" id="PF11749">
    <property type="entry name" value="DUF3305"/>
    <property type="match status" value="1"/>
</dbReference>
<protein>
    <submittedName>
        <fullName evidence="1">DUF3305 domain-containing protein</fullName>
    </submittedName>
</protein>
<organism evidence="1 2">
    <name type="scientific">Sedimenticola selenatireducens</name>
    <dbReference type="NCBI Taxonomy" id="191960"/>
    <lineage>
        <taxon>Bacteria</taxon>
        <taxon>Pseudomonadati</taxon>
        <taxon>Pseudomonadota</taxon>
        <taxon>Gammaproteobacteria</taxon>
        <taxon>Chromatiales</taxon>
        <taxon>Sedimenticolaceae</taxon>
        <taxon>Sedimenticola</taxon>
    </lineage>
</organism>
<dbReference type="AlphaFoldDB" id="A0A2N6CXR7"/>
<reference evidence="1 2" key="1">
    <citation type="submission" date="2017-11" db="EMBL/GenBank/DDBJ databases">
        <title>Genome-resolved metagenomics identifies genetic mobility, metabolic interactions, and unexpected diversity in perchlorate-reducing communities.</title>
        <authorList>
            <person name="Barnum T.P."/>
            <person name="Figueroa I.A."/>
            <person name="Carlstrom C.I."/>
            <person name="Lucas L.N."/>
            <person name="Engelbrektson A.L."/>
            <person name="Coates J.D."/>
        </authorList>
    </citation>
    <scope>NUCLEOTIDE SEQUENCE [LARGE SCALE GENOMIC DNA]</scope>
    <source>
        <strain evidence="1">BM301</strain>
    </source>
</reference>
<dbReference type="Proteomes" id="UP000235015">
    <property type="component" value="Unassembled WGS sequence"/>
</dbReference>
<evidence type="ECO:0000313" key="2">
    <source>
        <dbReference type="Proteomes" id="UP000235015"/>
    </source>
</evidence>
<proteinExistence type="predicted"/>
<comment type="caution">
    <text evidence="1">The sequence shown here is derived from an EMBL/GenBank/DDBJ whole genome shotgun (WGS) entry which is preliminary data.</text>
</comment>
<dbReference type="STRING" id="1111735.GCA_000428045_04136"/>
<dbReference type="EMBL" id="PKUN01000009">
    <property type="protein sequence ID" value="PLX62083.1"/>
    <property type="molecule type" value="Genomic_DNA"/>
</dbReference>
<name>A0A2N6CXR7_9GAMM</name>
<gene>
    <name evidence="1" type="ORF">C0630_08780</name>
</gene>
<dbReference type="InterPro" id="IPR021736">
    <property type="entry name" value="DUF3305"/>
</dbReference>
<accession>A0A2N6CXR7</accession>
<dbReference type="RefSeq" id="WP_029133276.1">
    <property type="nucleotide sequence ID" value="NZ_CAXXYC010000001.1"/>
</dbReference>